<dbReference type="CDD" id="cd19165">
    <property type="entry name" value="HemeO"/>
    <property type="match status" value="1"/>
</dbReference>
<accession>A0ABV8U407</accession>
<proteinExistence type="predicted"/>
<protein>
    <submittedName>
        <fullName evidence="4">Heme oxygenase (Biliverdin-producing)</fullName>
    </submittedName>
</protein>
<dbReference type="Pfam" id="PF01126">
    <property type="entry name" value="Heme_oxygenase"/>
    <property type="match status" value="1"/>
</dbReference>
<evidence type="ECO:0000313" key="4">
    <source>
        <dbReference type="EMBL" id="MFC4337331.1"/>
    </source>
</evidence>
<dbReference type="InterPro" id="IPR016053">
    <property type="entry name" value="Haem_Oase-like"/>
</dbReference>
<dbReference type="PIRSF" id="PIRSF000343">
    <property type="entry name" value="Haem_Oase"/>
    <property type="match status" value="1"/>
</dbReference>
<evidence type="ECO:0000256" key="3">
    <source>
        <dbReference type="ARBA" id="ARBA00023004"/>
    </source>
</evidence>
<keyword evidence="2" id="KW-0479">Metal-binding</keyword>
<dbReference type="InterPro" id="IPR002051">
    <property type="entry name" value="Haem_Oase"/>
</dbReference>
<keyword evidence="3" id="KW-0408">Iron</keyword>
<dbReference type="InterPro" id="IPR016084">
    <property type="entry name" value="Haem_Oase-like_multi-hlx"/>
</dbReference>
<evidence type="ECO:0000256" key="2">
    <source>
        <dbReference type="ARBA" id="ARBA00022723"/>
    </source>
</evidence>
<dbReference type="PANTHER" id="PTHR10720">
    <property type="entry name" value="HEME OXYGENASE"/>
    <property type="match status" value="1"/>
</dbReference>
<dbReference type="EMBL" id="JBHSDK010000028">
    <property type="protein sequence ID" value="MFC4337331.1"/>
    <property type="molecule type" value="Genomic_DNA"/>
</dbReference>
<dbReference type="Gene3D" id="1.20.910.10">
    <property type="entry name" value="Heme oxygenase-like"/>
    <property type="match status" value="1"/>
</dbReference>
<sequence>MATTTETPAFSRRLREATWAKHQGLDPTSGESGKPARPGVFDLLFDGGLSREEYALWHTQQLFVYRSLEEAARGWEDHELYGRFVFPEVERTAALERDAAHLLGAGWEESLRPIDSVRAYADRIGNVAAQWGGGFVAHAYTRYLADLSGGLVFAKAVAEQYRFEGPGMDFYRFDGIGTPKEFKDNFRSLLDGAGFDIVEGDRIIDEVLHAYDLNGAMLDELADAIHGARGENGGR</sequence>
<dbReference type="Proteomes" id="UP001595823">
    <property type="component" value="Unassembled WGS sequence"/>
</dbReference>
<dbReference type="SUPFAM" id="SSF48613">
    <property type="entry name" value="Heme oxygenase-like"/>
    <property type="match status" value="1"/>
</dbReference>
<comment type="caution">
    <text evidence="4">The sequence shown here is derived from an EMBL/GenBank/DDBJ whole genome shotgun (WGS) entry which is preliminary data.</text>
</comment>
<dbReference type="PANTHER" id="PTHR10720:SF0">
    <property type="entry name" value="HEME OXYGENASE"/>
    <property type="match status" value="1"/>
</dbReference>
<keyword evidence="1" id="KW-0349">Heme</keyword>
<keyword evidence="5" id="KW-1185">Reference proteome</keyword>
<evidence type="ECO:0000256" key="1">
    <source>
        <dbReference type="ARBA" id="ARBA00022617"/>
    </source>
</evidence>
<evidence type="ECO:0000313" key="5">
    <source>
        <dbReference type="Proteomes" id="UP001595823"/>
    </source>
</evidence>
<name>A0ABV8U407_9ACTN</name>
<dbReference type="PRINTS" id="PR00088">
    <property type="entry name" value="HAEMOXYGNASE"/>
</dbReference>
<dbReference type="RefSeq" id="WP_380624204.1">
    <property type="nucleotide sequence ID" value="NZ_JBHSDK010000028.1"/>
</dbReference>
<organism evidence="4 5">
    <name type="scientific">Salininema proteolyticum</name>
    <dbReference type="NCBI Taxonomy" id="1607685"/>
    <lineage>
        <taxon>Bacteria</taxon>
        <taxon>Bacillati</taxon>
        <taxon>Actinomycetota</taxon>
        <taxon>Actinomycetes</taxon>
        <taxon>Glycomycetales</taxon>
        <taxon>Glycomycetaceae</taxon>
        <taxon>Salininema</taxon>
    </lineage>
</organism>
<reference evidence="5" key="1">
    <citation type="journal article" date="2019" name="Int. J. Syst. Evol. Microbiol.">
        <title>The Global Catalogue of Microorganisms (GCM) 10K type strain sequencing project: providing services to taxonomists for standard genome sequencing and annotation.</title>
        <authorList>
            <consortium name="The Broad Institute Genomics Platform"/>
            <consortium name="The Broad Institute Genome Sequencing Center for Infectious Disease"/>
            <person name="Wu L."/>
            <person name="Ma J."/>
        </authorList>
    </citation>
    <scope>NUCLEOTIDE SEQUENCE [LARGE SCALE GENOMIC DNA]</scope>
    <source>
        <strain evidence="5">IBRC-M 10908</strain>
    </source>
</reference>
<gene>
    <name evidence="4" type="ORF">ACFPET_19200</name>
</gene>